<gene>
    <name evidence="1" type="ORF">E6C64_17445</name>
</gene>
<dbReference type="AlphaFoldDB" id="A0A4S4FHR3"/>
<dbReference type="PANTHER" id="PTHR10668">
    <property type="entry name" value="PHYTOENE DEHYDROGENASE"/>
    <property type="match status" value="1"/>
</dbReference>
<evidence type="ECO:0000313" key="2">
    <source>
        <dbReference type="Proteomes" id="UP000309133"/>
    </source>
</evidence>
<dbReference type="SUPFAM" id="SSF51905">
    <property type="entry name" value="FAD/NAD(P)-binding domain"/>
    <property type="match status" value="1"/>
</dbReference>
<dbReference type="EMBL" id="SSSM01000006">
    <property type="protein sequence ID" value="THG28586.1"/>
    <property type="molecule type" value="Genomic_DNA"/>
</dbReference>
<dbReference type="Proteomes" id="UP000309133">
    <property type="component" value="Unassembled WGS sequence"/>
</dbReference>
<dbReference type="PRINTS" id="PR00419">
    <property type="entry name" value="ADXRDTASE"/>
</dbReference>
<sequence length="484" mass="51128">MTELDAVVVGAGPNGLAAAVTLARAGLRVAVHERAGTIGGGARTAELTLPGYFHDICSAVHPMAFASPFFQRFGLTSRVDFVNPELSYAHPLDGGRAGLAYRDLALTSAALGADGPAWRRLLDPLVRSVGDLTSITGDSLLRMPRHPITLARFGLRVLEQGGPAWNTRWSTDEAAGLLTGVMAHGVQPLPSLGASAAGLALATWAHAGGWPIPIGGSQRIVDALADDLLAHGGSIALDSEVSDVRALPSSRVVLFDTSARAMGRIARDRLPDRYLDRLRRVRYGNGVAKVDFALSGPVPWANEESRRAGTLHVGGTRAEIAEAEGAVTAGRHAERPYVLVSQPSTFDPSRAPEGKHTLWTYAHVPRGSRLDQTEAIMRQIERFAPGFRDLVLASSSRSAHDVELHDPNYIGGDIASGNGDFLGLLVRPVLAPDPWRTPGRGIYLASSSAAPGPGVHGLPGWRAALSALRHDFGIDTEPELGPGV</sequence>
<protein>
    <submittedName>
        <fullName evidence="1">NAD(P)/FAD-dependent oxidoreductase</fullName>
    </submittedName>
</protein>
<proteinExistence type="predicted"/>
<keyword evidence="2" id="KW-1185">Reference proteome</keyword>
<accession>A0A4S4FHR3</accession>
<name>A0A4S4FHR3_9MICO</name>
<dbReference type="InterPro" id="IPR036188">
    <property type="entry name" value="FAD/NAD-bd_sf"/>
</dbReference>
<dbReference type="OrthoDB" id="833207at2"/>
<dbReference type="PANTHER" id="PTHR10668:SF105">
    <property type="entry name" value="DEHYDROGENASE-RELATED"/>
    <property type="match status" value="1"/>
</dbReference>
<reference evidence="1 2" key="1">
    <citation type="submission" date="2019-04" db="EMBL/GenBank/DDBJ databases">
        <authorList>
            <person name="Jiang L."/>
        </authorList>
    </citation>
    <scope>NUCLEOTIDE SEQUENCE [LARGE SCALE GENOMIC DNA]</scope>
    <source>
        <strain evidence="1 2">YIM 131853</strain>
    </source>
</reference>
<dbReference type="Gene3D" id="3.50.50.60">
    <property type="entry name" value="FAD/NAD(P)-binding domain"/>
    <property type="match status" value="1"/>
</dbReference>
<organism evidence="1 2">
    <name type="scientific">Naasia lichenicola</name>
    <dbReference type="NCBI Taxonomy" id="2565933"/>
    <lineage>
        <taxon>Bacteria</taxon>
        <taxon>Bacillati</taxon>
        <taxon>Actinomycetota</taxon>
        <taxon>Actinomycetes</taxon>
        <taxon>Micrococcales</taxon>
        <taxon>Microbacteriaceae</taxon>
        <taxon>Naasia</taxon>
    </lineage>
</organism>
<evidence type="ECO:0000313" key="1">
    <source>
        <dbReference type="EMBL" id="THG28586.1"/>
    </source>
</evidence>
<dbReference type="RefSeq" id="WP_136428946.1">
    <property type="nucleotide sequence ID" value="NZ_SSSM01000006.1"/>
</dbReference>
<comment type="caution">
    <text evidence="1">The sequence shown here is derived from an EMBL/GenBank/DDBJ whole genome shotgun (WGS) entry which is preliminary data.</text>
</comment>
<dbReference type="Pfam" id="PF13450">
    <property type="entry name" value="NAD_binding_8"/>
    <property type="match status" value="1"/>
</dbReference>